<reference evidence="2 5" key="1">
    <citation type="submission" date="2018-02" db="EMBL/GenBank/DDBJ databases">
        <title>Deep subsurface shale carbon reservoir microbial communities from Ohio and West Virginia, USA.</title>
        <authorList>
            <person name="Wrighton K."/>
        </authorList>
    </citation>
    <scope>NUCLEOTIDE SEQUENCE [LARGE SCALE GENOMIC DNA]</scope>
    <source>
        <strain evidence="2 5">UTICA-S1B6</strain>
    </source>
</reference>
<dbReference type="Proteomes" id="UP000239648">
    <property type="component" value="Unassembled WGS sequence"/>
</dbReference>
<evidence type="ECO:0000313" key="4">
    <source>
        <dbReference type="Proteomes" id="UP000239446"/>
    </source>
</evidence>
<dbReference type="AlphaFoldDB" id="A0A2S6G647"/>
<evidence type="ECO:0000313" key="2">
    <source>
        <dbReference type="EMBL" id="PPK51349.1"/>
    </source>
</evidence>
<dbReference type="GO" id="GO:0006302">
    <property type="term" value="P:double-strand break repair"/>
    <property type="evidence" value="ECO:0007669"/>
    <property type="project" value="TreeGrafter"/>
</dbReference>
<reference evidence="3 4" key="2">
    <citation type="submission" date="2018-02" db="EMBL/GenBank/DDBJ databases">
        <title>Subsurface microbial communities from deep shales in Ohio and West Virginia, USA.</title>
        <authorList>
            <person name="Wrighton K."/>
        </authorList>
    </citation>
    <scope>NUCLEOTIDE SEQUENCE [LARGE SCALE GENOMIC DNA]</scope>
    <source>
        <strain evidence="3 4">UTICA-S1B9</strain>
    </source>
</reference>
<dbReference type="SUPFAM" id="SSF52540">
    <property type="entry name" value="P-loop containing nucleoside triphosphate hydrolases"/>
    <property type="match status" value="1"/>
</dbReference>
<evidence type="ECO:0000313" key="5">
    <source>
        <dbReference type="Proteomes" id="UP000239648"/>
    </source>
</evidence>
<dbReference type="InterPro" id="IPR027417">
    <property type="entry name" value="P-loop_NTPase"/>
</dbReference>
<gene>
    <name evidence="3" type="ORF">B0H24_101246</name>
    <name evidence="2" type="ORF">BY455_11346</name>
</gene>
<evidence type="ECO:0000259" key="1">
    <source>
        <dbReference type="Pfam" id="PF13304"/>
    </source>
</evidence>
<organism evidence="3 4">
    <name type="scientific">Marinobacter persicus</name>
    <dbReference type="NCBI Taxonomy" id="930118"/>
    <lineage>
        <taxon>Bacteria</taxon>
        <taxon>Pseudomonadati</taxon>
        <taxon>Pseudomonadota</taxon>
        <taxon>Gammaproteobacteria</taxon>
        <taxon>Pseudomonadales</taxon>
        <taxon>Marinobacteraceae</taxon>
        <taxon>Marinobacter</taxon>
    </lineage>
</organism>
<dbReference type="Pfam" id="PF13304">
    <property type="entry name" value="AAA_21"/>
    <property type="match status" value="1"/>
</dbReference>
<name>A0A2S6G647_9GAMM</name>
<dbReference type="Proteomes" id="UP000239446">
    <property type="component" value="Unassembled WGS sequence"/>
</dbReference>
<dbReference type="RefSeq" id="WP_146082693.1">
    <property type="nucleotide sequence ID" value="NZ_PTIT01000013.1"/>
</dbReference>
<dbReference type="Gene3D" id="3.40.50.300">
    <property type="entry name" value="P-loop containing nucleotide triphosphate hydrolases"/>
    <property type="match status" value="2"/>
</dbReference>
<sequence length="368" mass="42316">MLNKLYFHQYRCLQNFEVTLKDEHSALVLGRNGAGKSSFFDAVEVLQQIGRGVTQLKELVSESDFAFGETHKPIHLECAATLGKQVYEYVLEVELPENFTQPRIRRESLKVNGKTHFFREEGKIQLGKSAEFTLDWHHVGLPLISTRNDDAPIARFREWLARIIVLAPVPGNFRRASKQETPYLAREASNTLDWVRHQLAVYPALYTKIEEFMKLRMPDFANFKFESTGKDEKELVFKFSGEGSKSLELNFCQLSDGEKIYFLTATVLAAITNEESILCLWDEPDNYIYLPELSHFITACRKAFENSAVESQLVMSSHNPRTINEYSEHNTFLVTRQSHLHPSRLERAADKEYLSATFVDAYENGELD</sequence>
<evidence type="ECO:0000313" key="3">
    <source>
        <dbReference type="EMBL" id="PPK54602.1"/>
    </source>
</evidence>
<dbReference type="GO" id="GO:0005524">
    <property type="term" value="F:ATP binding"/>
    <property type="evidence" value="ECO:0007669"/>
    <property type="project" value="InterPro"/>
</dbReference>
<dbReference type="InterPro" id="IPR003959">
    <property type="entry name" value="ATPase_AAA_core"/>
</dbReference>
<dbReference type="OrthoDB" id="104167at2"/>
<dbReference type="EMBL" id="PTIU01000012">
    <property type="protein sequence ID" value="PPK54602.1"/>
    <property type="molecule type" value="Genomic_DNA"/>
</dbReference>
<proteinExistence type="predicted"/>
<dbReference type="GO" id="GO:0016887">
    <property type="term" value="F:ATP hydrolysis activity"/>
    <property type="evidence" value="ECO:0007669"/>
    <property type="project" value="InterPro"/>
</dbReference>
<dbReference type="GO" id="GO:0000731">
    <property type="term" value="P:DNA synthesis involved in DNA repair"/>
    <property type="evidence" value="ECO:0007669"/>
    <property type="project" value="TreeGrafter"/>
</dbReference>
<accession>A0A2S6G647</accession>
<feature type="domain" description="ATPase AAA-type core" evidence="1">
    <location>
        <begin position="27"/>
        <end position="323"/>
    </location>
</feature>
<comment type="caution">
    <text evidence="3">The sequence shown here is derived from an EMBL/GenBank/DDBJ whole genome shotgun (WGS) entry which is preliminary data.</text>
</comment>
<dbReference type="EMBL" id="PTIT01000013">
    <property type="protein sequence ID" value="PPK51349.1"/>
    <property type="molecule type" value="Genomic_DNA"/>
</dbReference>
<protein>
    <submittedName>
        <fullName evidence="2 3">ATPase</fullName>
    </submittedName>
</protein>
<keyword evidence="5" id="KW-1185">Reference proteome</keyword>
<dbReference type="PANTHER" id="PTHR32182:SF23">
    <property type="entry name" value="ATP BINDING PROTEIN"/>
    <property type="match status" value="1"/>
</dbReference>
<dbReference type="PANTHER" id="PTHR32182">
    <property type="entry name" value="DNA REPLICATION AND REPAIR PROTEIN RECF"/>
    <property type="match status" value="1"/>
</dbReference>